<comment type="caution">
    <text evidence="2">The sequence shown here is derived from an EMBL/GenBank/DDBJ whole genome shotgun (WGS) entry which is preliminary data.</text>
</comment>
<proteinExistence type="predicted"/>
<dbReference type="PANTHER" id="PTHR43130:SF3">
    <property type="entry name" value="HTH-TYPE TRANSCRIPTIONAL REGULATOR RV1931C"/>
    <property type="match status" value="1"/>
</dbReference>
<dbReference type="OrthoDB" id="67923at2157"/>
<keyword evidence="2" id="KW-0808">Transferase</keyword>
<dbReference type="CDD" id="cd03140">
    <property type="entry name" value="GATase1_PfpI_3"/>
    <property type="match status" value="1"/>
</dbReference>
<dbReference type="InterPro" id="IPR052158">
    <property type="entry name" value="INH-QAR"/>
</dbReference>
<dbReference type="InterPro" id="IPR002818">
    <property type="entry name" value="DJ-1/PfpI"/>
</dbReference>
<evidence type="ECO:0000313" key="2">
    <source>
        <dbReference type="EMBL" id="PWR73117.1"/>
    </source>
</evidence>
<name>A0A2V2N9Z4_9EURY</name>
<keyword evidence="2" id="KW-0315">Glutamine amidotransferase</keyword>
<dbReference type="GO" id="GO:0016740">
    <property type="term" value="F:transferase activity"/>
    <property type="evidence" value="ECO:0007669"/>
    <property type="project" value="UniProtKB-KW"/>
</dbReference>
<dbReference type="RefSeq" id="WP_109941192.1">
    <property type="nucleotide sequence ID" value="NZ_CP176366.1"/>
</dbReference>
<dbReference type="EMBL" id="QGMZ01000021">
    <property type="protein sequence ID" value="PWR73117.1"/>
    <property type="molecule type" value="Genomic_DNA"/>
</dbReference>
<dbReference type="Gene3D" id="3.40.50.880">
    <property type="match status" value="1"/>
</dbReference>
<organism evidence="2 3">
    <name type="scientific">Methanospirillum stamsii</name>
    <dbReference type="NCBI Taxonomy" id="1277351"/>
    <lineage>
        <taxon>Archaea</taxon>
        <taxon>Methanobacteriati</taxon>
        <taxon>Methanobacteriota</taxon>
        <taxon>Stenosarchaea group</taxon>
        <taxon>Methanomicrobia</taxon>
        <taxon>Methanomicrobiales</taxon>
        <taxon>Methanospirillaceae</taxon>
        <taxon>Methanospirillum</taxon>
    </lineage>
</organism>
<dbReference type="Pfam" id="PF01965">
    <property type="entry name" value="DJ-1_PfpI"/>
    <property type="match status" value="1"/>
</dbReference>
<accession>A0A2V2N9Z4</accession>
<dbReference type="Proteomes" id="UP000245934">
    <property type="component" value="Unassembled WGS sequence"/>
</dbReference>
<dbReference type="GeneID" id="97610192"/>
<dbReference type="AlphaFoldDB" id="A0A2V2N9Z4"/>
<dbReference type="SUPFAM" id="SSF52317">
    <property type="entry name" value="Class I glutamine amidotransferase-like"/>
    <property type="match status" value="1"/>
</dbReference>
<keyword evidence="3" id="KW-1185">Reference proteome</keyword>
<protein>
    <submittedName>
        <fullName evidence="2">Glutamine amidotransferase</fullName>
    </submittedName>
</protein>
<dbReference type="InterPro" id="IPR029062">
    <property type="entry name" value="Class_I_gatase-like"/>
</dbReference>
<sequence>MTPLVYLYVHDTMADWEPAFLLPELVSGRFFKDPDQRYQSRLCGRTLDPITTMGGIKLVPEITFGDIQPKQGNVLILPGSNTWMDPVQDQVLEKVRGFLETDILTGAICGATMGLARAGLLNNRPHTSNDLAVLKTYCSGYTGDEYYISKPAVTDGNLITASGFAAVEFAYEILKKLGVMREETITAWYNLNVQKKPEYFYQLMDSLKK</sequence>
<feature type="domain" description="DJ-1/PfpI" evidence="1">
    <location>
        <begin position="5"/>
        <end position="175"/>
    </location>
</feature>
<gene>
    <name evidence="2" type="ORF">DLD82_11090</name>
</gene>
<dbReference type="PANTHER" id="PTHR43130">
    <property type="entry name" value="ARAC-FAMILY TRANSCRIPTIONAL REGULATOR"/>
    <property type="match status" value="1"/>
</dbReference>
<reference evidence="2 3" key="1">
    <citation type="submission" date="2018-05" db="EMBL/GenBank/DDBJ databases">
        <title>Draft genome of Methanospirillum stamsii Pt1.</title>
        <authorList>
            <person name="Dueholm M.S."/>
            <person name="Nielsen P.H."/>
            <person name="Bakmann L.F."/>
            <person name="Otzen D.E."/>
        </authorList>
    </citation>
    <scope>NUCLEOTIDE SEQUENCE [LARGE SCALE GENOMIC DNA]</scope>
    <source>
        <strain evidence="2 3">Pt1</strain>
    </source>
</reference>
<evidence type="ECO:0000313" key="3">
    <source>
        <dbReference type="Proteomes" id="UP000245934"/>
    </source>
</evidence>
<evidence type="ECO:0000259" key="1">
    <source>
        <dbReference type="Pfam" id="PF01965"/>
    </source>
</evidence>